<evidence type="ECO:0000313" key="2">
    <source>
        <dbReference type="Proteomes" id="UP000237347"/>
    </source>
</evidence>
<dbReference type="InterPro" id="IPR045073">
    <property type="entry name" value="Omega/Tau-like"/>
</dbReference>
<dbReference type="PANTHER" id="PTHR11260:SF622">
    <property type="entry name" value="GLUTATHIONE S-TRANSFERASE"/>
    <property type="match status" value="1"/>
</dbReference>
<organism evidence="1 2">
    <name type="scientific">Quercus suber</name>
    <name type="common">Cork oak</name>
    <dbReference type="NCBI Taxonomy" id="58331"/>
    <lineage>
        <taxon>Eukaryota</taxon>
        <taxon>Viridiplantae</taxon>
        <taxon>Streptophyta</taxon>
        <taxon>Embryophyta</taxon>
        <taxon>Tracheophyta</taxon>
        <taxon>Spermatophyta</taxon>
        <taxon>Magnoliopsida</taxon>
        <taxon>eudicotyledons</taxon>
        <taxon>Gunneridae</taxon>
        <taxon>Pentapetalae</taxon>
        <taxon>rosids</taxon>
        <taxon>fabids</taxon>
        <taxon>Fagales</taxon>
        <taxon>Fagaceae</taxon>
        <taxon>Quercus</taxon>
    </lineage>
</organism>
<name>A0AAW0IXX7_QUESU</name>
<reference evidence="1 2" key="1">
    <citation type="journal article" date="2018" name="Sci. Data">
        <title>The draft genome sequence of cork oak.</title>
        <authorList>
            <person name="Ramos A.M."/>
            <person name="Usie A."/>
            <person name="Barbosa P."/>
            <person name="Barros P.M."/>
            <person name="Capote T."/>
            <person name="Chaves I."/>
            <person name="Simoes F."/>
            <person name="Abreu I."/>
            <person name="Carrasquinho I."/>
            <person name="Faro C."/>
            <person name="Guimaraes J.B."/>
            <person name="Mendonca D."/>
            <person name="Nobrega F."/>
            <person name="Rodrigues L."/>
            <person name="Saibo N.J.M."/>
            <person name="Varela M.C."/>
            <person name="Egas C."/>
            <person name="Matos J."/>
            <person name="Miguel C.M."/>
            <person name="Oliveira M.M."/>
            <person name="Ricardo C.P."/>
            <person name="Goncalves S."/>
        </authorList>
    </citation>
    <scope>NUCLEOTIDE SEQUENCE [LARGE SCALE GENOMIC DNA]</scope>
    <source>
        <strain evidence="2">cv. HL8</strain>
    </source>
</reference>
<dbReference type="AlphaFoldDB" id="A0AAW0IXX7"/>
<dbReference type="GO" id="GO:0006749">
    <property type="term" value="P:glutathione metabolic process"/>
    <property type="evidence" value="ECO:0007669"/>
    <property type="project" value="InterPro"/>
</dbReference>
<comment type="caution">
    <text evidence="1">The sequence shown here is derived from an EMBL/GenBank/DDBJ whole genome shotgun (WGS) entry which is preliminary data.</text>
</comment>
<proteinExistence type="predicted"/>
<dbReference type="Proteomes" id="UP000237347">
    <property type="component" value="Unassembled WGS sequence"/>
</dbReference>
<sequence>MRIKFLFVGVWVLILGLIGFEIFELKKGGVERLLCSNTNKSILCHQIVPSFYIIFGSKDKERDKAIEDLSQLLKVFEEGIEKDFPGRSPFFNGEILGYLGIVIGSHACNYQAVDEAIGVALISEKNPEFLSWVNALKNCPLMGETLPPHDKLIMARLLPIIMSRGEEREKAIKDCNELLKVFEEGINKDFPEEFPFFERKTLGYLDIVVGAHFCNYEAFHEVVAVVFSPEKNPAIMAWLKALKTHPLMKEMLPPHDKLLLCANTNKSILCHQIVPSFYIIFGSKDKEREKAIEDSSQLLKVFEEGIEKDFPGQSPFSNGEILGYLGVVIGSLACDYRAVDEAIGVVLISEKNQKFLSWVNALKNCPLLEETLPPHDKLVAPIFYIIFGAKGKEEREKASEDLSQVLKVFEEGIEKDFPGQNPFFNGESLGYLGIAIGSHGCNYKAVHEAIGAVLISERNPKFLSWVNAMKSCPLMEETLPPHDKLVARLRVYLASTQA</sequence>
<dbReference type="SUPFAM" id="SSF47616">
    <property type="entry name" value="GST C-terminal domain-like"/>
    <property type="match status" value="4"/>
</dbReference>
<protein>
    <submittedName>
        <fullName evidence="1">Glutathione s-transferase u10</fullName>
    </submittedName>
</protein>
<dbReference type="GO" id="GO:0004364">
    <property type="term" value="F:glutathione transferase activity"/>
    <property type="evidence" value="ECO:0007669"/>
    <property type="project" value="InterPro"/>
</dbReference>
<gene>
    <name evidence="1" type="primary">GSTU10_2</name>
    <name evidence="1" type="ORF">CFP56_040492</name>
</gene>
<dbReference type="InterPro" id="IPR036282">
    <property type="entry name" value="Glutathione-S-Trfase_C_sf"/>
</dbReference>
<dbReference type="CDD" id="cd03185">
    <property type="entry name" value="GST_C_Tau"/>
    <property type="match status" value="4"/>
</dbReference>
<accession>A0AAW0IXX7</accession>
<dbReference type="EMBL" id="PKMF04000792">
    <property type="protein sequence ID" value="KAK7819270.1"/>
    <property type="molecule type" value="Genomic_DNA"/>
</dbReference>
<dbReference type="GO" id="GO:0005737">
    <property type="term" value="C:cytoplasm"/>
    <property type="evidence" value="ECO:0007669"/>
    <property type="project" value="TreeGrafter"/>
</dbReference>
<dbReference type="InterPro" id="IPR045074">
    <property type="entry name" value="GST_C_Tau"/>
</dbReference>
<dbReference type="PANTHER" id="PTHR11260">
    <property type="entry name" value="GLUTATHIONE S-TRANSFERASE, GST, SUPERFAMILY, GST DOMAIN CONTAINING"/>
    <property type="match status" value="1"/>
</dbReference>
<evidence type="ECO:0000313" key="1">
    <source>
        <dbReference type="EMBL" id="KAK7819270.1"/>
    </source>
</evidence>
<dbReference type="Gene3D" id="1.20.1050.10">
    <property type="match status" value="4"/>
</dbReference>
<keyword evidence="2" id="KW-1185">Reference proteome</keyword>